<comment type="caution">
    <text evidence="2">The sequence shown here is derived from an EMBL/GenBank/DDBJ whole genome shotgun (WGS) entry which is preliminary data.</text>
</comment>
<protein>
    <submittedName>
        <fullName evidence="2">7218_t:CDS:1</fullName>
    </submittedName>
</protein>
<organism evidence="2 3">
    <name type="scientific">Cetraspora pellucida</name>
    <dbReference type="NCBI Taxonomy" id="1433469"/>
    <lineage>
        <taxon>Eukaryota</taxon>
        <taxon>Fungi</taxon>
        <taxon>Fungi incertae sedis</taxon>
        <taxon>Mucoromycota</taxon>
        <taxon>Glomeromycotina</taxon>
        <taxon>Glomeromycetes</taxon>
        <taxon>Diversisporales</taxon>
        <taxon>Gigasporaceae</taxon>
        <taxon>Cetraspora</taxon>
    </lineage>
</organism>
<evidence type="ECO:0000256" key="1">
    <source>
        <dbReference type="SAM" id="MobiDB-lite"/>
    </source>
</evidence>
<proteinExistence type="predicted"/>
<dbReference type="AlphaFoldDB" id="A0A9N9KD87"/>
<dbReference type="EMBL" id="CAJVQA010052500">
    <property type="protein sequence ID" value="CAG8823079.1"/>
    <property type="molecule type" value="Genomic_DNA"/>
</dbReference>
<name>A0A9N9KD87_9GLOM</name>
<sequence length="298" mass="33346">VHKVAHENSHEHISVAPTISATGSYIPRLIIYKGVCVIPGLLEGASPGTPSEIPFAKLKSEYAKESNKYKNHSGKVVTKHTFAKVFGPAFLKTYKPLAICNAYKSTRIWLLNPEAISSDRLDPSLATKRFDIVPSNDQPSAQQNESLLLPSNIQPSTQSDKSPSQSSTNLNHHLTRSNTFLLEKEKEILLTKNNFLKNENELLKVQFVAMKEELETYKNPGTCSLHSALKYLVSRISNAETPKASLDPHESELPFPKKRKTLPFAQLLTSKDSWQQLKMANEVANKKVTEANRKKEEQ</sequence>
<feature type="compositionally biased region" description="Low complexity" evidence="1">
    <location>
        <begin position="154"/>
        <end position="168"/>
    </location>
</feature>
<dbReference type="OrthoDB" id="2917041at2759"/>
<feature type="non-terminal residue" evidence="2">
    <location>
        <position position="1"/>
    </location>
</feature>
<evidence type="ECO:0000313" key="3">
    <source>
        <dbReference type="Proteomes" id="UP000789759"/>
    </source>
</evidence>
<gene>
    <name evidence="2" type="ORF">CPELLU_LOCUS19877</name>
</gene>
<evidence type="ECO:0000313" key="2">
    <source>
        <dbReference type="EMBL" id="CAG8823079.1"/>
    </source>
</evidence>
<feature type="region of interest" description="Disordered" evidence="1">
    <location>
        <begin position="151"/>
        <end position="172"/>
    </location>
</feature>
<dbReference type="Proteomes" id="UP000789759">
    <property type="component" value="Unassembled WGS sequence"/>
</dbReference>
<feature type="non-terminal residue" evidence="2">
    <location>
        <position position="298"/>
    </location>
</feature>
<accession>A0A9N9KD87</accession>
<reference evidence="2" key="1">
    <citation type="submission" date="2021-06" db="EMBL/GenBank/DDBJ databases">
        <authorList>
            <person name="Kallberg Y."/>
            <person name="Tangrot J."/>
            <person name="Rosling A."/>
        </authorList>
    </citation>
    <scope>NUCLEOTIDE SEQUENCE</scope>
    <source>
        <strain evidence="2">FL966</strain>
    </source>
</reference>
<keyword evidence="3" id="KW-1185">Reference proteome</keyword>